<dbReference type="AlphaFoldDB" id="A0A4S8KRE9"/>
<keyword evidence="4 7" id="KW-1133">Transmembrane helix</keyword>
<evidence type="ECO:0000256" key="5">
    <source>
        <dbReference type="ARBA" id="ARBA00023136"/>
    </source>
</evidence>
<feature type="transmembrane region" description="Helical" evidence="7">
    <location>
        <begin position="491"/>
        <end position="512"/>
    </location>
</feature>
<keyword evidence="5 7" id="KW-0472">Membrane</keyword>
<name>A0A4S8KRE9_DENBC</name>
<evidence type="ECO:0000313" key="9">
    <source>
        <dbReference type="Proteomes" id="UP000297245"/>
    </source>
</evidence>
<feature type="transmembrane region" description="Helical" evidence="7">
    <location>
        <begin position="365"/>
        <end position="385"/>
    </location>
</feature>
<evidence type="ECO:0008006" key="10">
    <source>
        <dbReference type="Google" id="ProtNLM"/>
    </source>
</evidence>
<feature type="transmembrane region" description="Helical" evidence="7">
    <location>
        <begin position="156"/>
        <end position="175"/>
    </location>
</feature>
<feature type="transmembrane region" description="Helical" evidence="7">
    <location>
        <begin position="452"/>
        <end position="471"/>
    </location>
</feature>
<dbReference type="EMBL" id="ML180302">
    <property type="protein sequence ID" value="THU77928.1"/>
    <property type="molecule type" value="Genomic_DNA"/>
</dbReference>
<feature type="compositionally biased region" description="Polar residues" evidence="6">
    <location>
        <begin position="48"/>
        <end position="59"/>
    </location>
</feature>
<sequence>MLKNDGHETKERDEDERAPPIPEENWIAVMPPRNSALEPPKLAEQSERTGSGNPPSFSQSQFDVILRRQRVRPSNGFALKQTNVPSRFLNLSNDIEFSGWGSFVRIQLSEEDYEAGQKTVRAREDEKVLGQFTASALAGNAVLGSVFYALPAVVGVASIYSPISLFIATLTLFLWRPIMEELGSAFPLQGAPYSYVLNVSSKPLALLSASLLLLDFASTSVVSAATAASYLAGELATTNSGSLPLPEWTVTVIILVLFMLVSLTGIKESAKVALCVLSFHILTMTALIIISSIHLAHIRTSQMAANWSLGARSDSSSTGVARQVFRGFCLGMLGLTGFECTPAYLSRIKPGRLPLVLRNLHYPAVILNCTLMTLVLGIIPLEEILGGTNVLSVLGDRAGGRWLRIWITVDAIVVLCGGVLTGILSSTELISQLSLDHVLPTGFRKLLPVTKAPWVSITSFCAFSAVVYLSAAPVGGNGGNEGKALAVVSQMFSLTWLTVMSLFPLSLLLLRYNRHRLPRSPHTRLSVVFVCLAVCAVVAAGNVWIEPKIGGYFAAYLLVILLLFSASQNKTHLLRFAYWTFDQYPVLHRLRWTRGWGEKLIGMMRRVRKRPVGVLVKSDEINHLFQMILYVRNNEETSCVKLIHFVDGEAGIPSELEANAKILDEAFPEITIDLVIVVGSQVGSGGAPAFSPTNIAALSNRLGIPTCLMFMSCPGPRFEWGVAELGTRIVSL</sequence>
<evidence type="ECO:0000256" key="7">
    <source>
        <dbReference type="SAM" id="Phobius"/>
    </source>
</evidence>
<feature type="compositionally biased region" description="Basic and acidic residues" evidence="6">
    <location>
        <begin position="1"/>
        <end position="18"/>
    </location>
</feature>
<protein>
    <recommendedName>
        <fullName evidence="10">AAAP amino acid permease</fullName>
    </recommendedName>
</protein>
<feature type="transmembrane region" description="Helical" evidence="7">
    <location>
        <begin position="524"/>
        <end position="543"/>
    </location>
</feature>
<feature type="transmembrane region" description="Helical" evidence="7">
    <location>
        <begin position="248"/>
        <end position="266"/>
    </location>
</feature>
<evidence type="ECO:0000256" key="4">
    <source>
        <dbReference type="ARBA" id="ARBA00022989"/>
    </source>
</evidence>
<dbReference type="Proteomes" id="UP000297245">
    <property type="component" value="Unassembled WGS sequence"/>
</dbReference>
<feature type="transmembrane region" description="Helical" evidence="7">
    <location>
        <begin position="405"/>
        <end position="431"/>
    </location>
</feature>
<dbReference type="PANTHER" id="PTHR43243">
    <property type="entry name" value="INNER MEMBRANE TRANSPORTER YGJI-RELATED"/>
    <property type="match status" value="1"/>
</dbReference>
<dbReference type="Gene3D" id="1.20.1740.10">
    <property type="entry name" value="Amino acid/polyamine transporter I"/>
    <property type="match status" value="1"/>
</dbReference>
<feature type="transmembrane region" description="Helical" evidence="7">
    <location>
        <begin position="273"/>
        <end position="296"/>
    </location>
</feature>
<evidence type="ECO:0000256" key="2">
    <source>
        <dbReference type="ARBA" id="ARBA00022448"/>
    </source>
</evidence>
<keyword evidence="3 7" id="KW-0812">Transmembrane</keyword>
<evidence type="ECO:0000256" key="3">
    <source>
        <dbReference type="ARBA" id="ARBA00022692"/>
    </source>
</evidence>
<feature type="transmembrane region" description="Helical" evidence="7">
    <location>
        <begin position="204"/>
        <end position="228"/>
    </location>
</feature>
<keyword evidence="9" id="KW-1185">Reference proteome</keyword>
<evidence type="ECO:0000256" key="1">
    <source>
        <dbReference type="ARBA" id="ARBA00004141"/>
    </source>
</evidence>
<evidence type="ECO:0000256" key="6">
    <source>
        <dbReference type="SAM" id="MobiDB-lite"/>
    </source>
</evidence>
<dbReference type="GO" id="GO:0015171">
    <property type="term" value="F:amino acid transmembrane transporter activity"/>
    <property type="evidence" value="ECO:0007669"/>
    <property type="project" value="TreeGrafter"/>
</dbReference>
<organism evidence="8 9">
    <name type="scientific">Dendrothele bispora (strain CBS 962.96)</name>
    <dbReference type="NCBI Taxonomy" id="1314807"/>
    <lineage>
        <taxon>Eukaryota</taxon>
        <taxon>Fungi</taxon>
        <taxon>Dikarya</taxon>
        <taxon>Basidiomycota</taxon>
        <taxon>Agaricomycotina</taxon>
        <taxon>Agaricomycetes</taxon>
        <taxon>Agaricomycetidae</taxon>
        <taxon>Agaricales</taxon>
        <taxon>Agaricales incertae sedis</taxon>
        <taxon>Dendrothele</taxon>
    </lineage>
</organism>
<reference evidence="8 9" key="1">
    <citation type="journal article" date="2019" name="Nat. Ecol. Evol.">
        <title>Megaphylogeny resolves global patterns of mushroom evolution.</title>
        <authorList>
            <person name="Varga T."/>
            <person name="Krizsan K."/>
            <person name="Foldi C."/>
            <person name="Dima B."/>
            <person name="Sanchez-Garcia M."/>
            <person name="Sanchez-Ramirez S."/>
            <person name="Szollosi G.J."/>
            <person name="Szarkandi J.G."/>
            <person name="Papp V."/>
            <person name="Albert L."/>
            <person name="Andreopoulos W."/>
            <person name="Angelini C."/>
            <person name="Antonin V."/>
            <person name="Barry K.W."/>
            <person name="Bougher N.L."/>
            <person name="Buchanan P."/>
            <person name="Buyck B."/>
            <person name="Bense V."/>
            <person name="Catcheside P."/>
            <person name="Chovatia M."/>
            <person name="Cooper J."/>
            <person name="Damon W."/>
            <person name="Desjardin D."/>
            <person name="Finy P."/>
            <person name="Geml J."/>
            <person name="Haridas S."/>
            <person name="Hughes K."/>
            <person name="Justo A."/>
            <person name="Karasinski D."/>
            <person name="Kautmanova I."/>
            <person name="Kiss B."/>
            <person name="Kocsube S."/>
            <person name="Kotiranta H."/>
            <person name="LaButti K.M."/>
            <person name="Lechner B.E."/>
            <person name="Liimatainen K."/>
            <person name="Lipzen A."/>
            <person name="Lukacs Z."/>
            <person name="Mihaltcheva S."/>
            <person name="Morgado L.N."/>
            <person name="Niskanen T."/>
            <person name="Noordeloos M.E."/>
            <person name="Ohm R.A."/>
            <person name="Ortiz-Santana B."/>
            <person name="Ovrebo C."/>
            <person name="Racz N."/>
            <person name="Riley R."/>
            <person name="Savchenko A."/>
            <person name="Shiryaev A."/>
            <person name="Soop K."/>
            <person name="Spirin V."/>
            <person name="Szebenyi C."/>
            <person name="Tomsovsky M."/>
            <person name="Tulloss R.E."/>
            <person name="Uehling J."/>
            <person name="Grigoriev I.V."/>
            <person name="Vagvolgyi C."/>
            <person name="Papp T."/>
            <person name="Martin F.M."/>
            <person name="Miettinen O."/>
            <person name="Hibbett D.S."/>
            <person name="Nagy L.G."/>
        </authorList>
    </citation>
    <scope>NUCLEOTIDE SEQUENCE [LARGE SCALE GENOMIC DNA]</scope>
    <source>
        <strain evidence="8 9">CBS 962.96</strain>
    </source>
</reference>
<feature type="transmembrane region" description="Helical" evidence="7">
    <location>
        <begin position="549"/>
        <end position="566"/>
    </location>
</feature>
<proteinExistence type="predicted"/>
<dbReference type="InterPro" id="IPR002293">
    <property type="entry name" value="AA/rel_permease1"/>
</dbReference>
<gene>
    <name evidence="8" type="ORF">K435DRAFT_973734</name>
</gene>
<feature type="transmembrane region" description="Helical" evidence="7">
    <location>
        <begin position="128"/>
        <end position="150"/>
    </location>
</feature>
<evidence type="ECO:0000313" key="8">
    <source>
        <dbReference type="EMBL" id="THU77928.1"/>
    </source>
</evidence>
<dbReference type="OrthoDB" id="1718410at2759"/>
<accession>A0A4S8KRE9</accession>
<feature type="transmembrane region" description="Helical" evidence="7">
    <location>
        <begin position="324"/>
        <end position="345"/>
    </location>
</feature>
<dbReference type="GO" id="GO:0016020">
    <property type="term" value="C:membrane"/>
    <property type="evidence" value="ECO:0007669"/>
    <property type="project" value="UniProtKB-SubCell"/>
</dbReference>
<dbReference type="PANTHER" id="PTHR43243:SF4">
    <property type="entry name" value="CATIONIC AMINO ACID TRANSPORTER 4"/>
    <property type="match status" value="1"/>
</dbReference>
<comment type="subcellular location">
    <subcellularLocation>
        <location evidence="1">Membrane</location>
        <topology evidence="1">Multi-pass membrane protein</topology>
    </subcellularLocation>
</comment>
<keyword evidence="2" id="KW-0813">Transport</keyword>
<feature type="region of interest" description="Disordered" evidence="6">
    <location>
        <begin position="1"/>
        <end position="59"/>
    </location>
</feature>
<dbReference type="Pfam" id="PF13520">
    <property type="entry name" value="AA_permease_2"/>
    <property type="match status" value="1"/>
</dbReference>